<accession>A0A8B8L1X1</accession>
<comment type="function">
    <text evidence="9">Mediates both low-affinity uptake and efflux of sugar across the membrane.</text>
</comment>
<feature type="transmembrane region" description="Helical" evidence="9">
    <location>
        <begin position="119"/>
        <end position="140"/>
    </location>
</feature>
<dbReference type="PANTHER" id="PTHR10791:SF142">
    <property type="entry name" value="BIDIRECTIONAL SUGAR TRANSPORTER SWEET16"/>
    <property type="match status" value="1"/>
</dbReference>
<evidence type="ECO:0000256" key="6">
    <source>
        <dbReference type="ARBA" id="ARBA00022737"/>
    </source>
</evidence>
<dbReference type="GO" id="GO:0012505">
    <property type="term" value="C:endomembrane system"/>
    <property type="evidence" value="ECO:0007669"/>
    <property type="project" value="UniProtKB-SubCell"/>
</dbReference>
<reference evidence="11" key="2">
    <citation type="submission" date="2025-08" db="UniProtKB">
        <authorList>
            <consortium name="RefSeq"/>
        </authorList>
    </citation>
    <scope>IDENTIFICATION</scope>
    <source>
        <tissue evidence="11">Young leaves</tissue>
    </source>
</reference>
<dbReference type="InterPro" id="IPR047664">
    <property type="entry name" value="SWEET"/>
</dbReference>
<keyword evidence="8 9" id="KW-0472">Membrane</keyword>
<reference evidence="10" key="1">
    <citation type="journal article" date="2019" name="Toxins">
        <title>Detection of Abrin-Like and Prepropulchellin-Like Toxin Genes and Transcripts Using Whole Genome Sequencing and Full-Length Transcript Sequencing of Abrus precatorius.</title>
        <authorList>
            <person name="Hovde B.T."/>
            <person name="Daligault H.E."/>
            <person name="Hanschen E.R."/>
            <person name="Kunde Y.A."/>
            <person name="Johnson M.B."/>
            <person name="Starkenburg S.R."/>
            <person name="Johnson S.L."/>
        </authorList>
    </citation>
    <scope>NUCLEOTIDE SEQUENCE [LARGE SCALE GENOMIC DNA]</scope>
</reference>
<dbReference type="GO" id="GO:0016020">
    <property type="term" value="C:membrane"/>
    <property type="evidence" value="ECO:0007669"/>
    <property type="project" value="InterPro"/>
</dbReference>
<dbReference type="Proteomes" id="UP000694853">
    <property type="component" value="Unplaced"/>
</dbReference>
<proteinExistence type="inferred from homology"/>
<keyword evidence="3 9" id="KW-0813">Transport</keyword>
<evidence type="ECO:0000256" key="1">
    <source>
        <dbReference type="ARBA" id="ARBA00004127"/>
    </source>
</evidence>
<keyword evidence="5 9" id="KW-0812">Transmembrane</keyword>
<keyword evidence="4 9" id="KW-0762">Sugar transport</keyword>
<dbReference type="RefSeq" id="XP_027349538.1">
    <property type="nucleotide sequence ID" value="XM_027493737.1"/>
</dbReference>
<name>A0A8B8L1X1_ABRPR</name>
<feature type="transmembrane region" description="Helical" evidence="9">
    <location>
        <begin position="29"/>
        <end position="52"/>
    </location>
</feature>
<dbReference type="KEGG" id="aprc:113861119"/>
<comment type="caution">
    <text evidence="9">Lacks conserved residue(s) required for the propagation of feature annotation.</text>
</comment>
<dbReference type="GO" id="GO:0051260">
    <property type="term" value="P:protein homooligomerization"/>
    <property type="evidence" value="ECO:0007669"/>
    <property type="project" value="UniProtKB-ARBA"/>
</dbReference>
<evidence type="ECO:0000256" key="4">
    <source>
        <dbReference type="ARBA" id="ARBA00022597"/>
    </source>
</evidence>
<dbReference type="InterPro" id="IPR004316">
    <property type="entry name" value="SWEET_rpt"/>
</dbReference>
<dbReference type="PANTHER" id="PTHR10791">
    <property type="entry name" value="RAG1-ACTIVATING PROTEIN 1"/>
    <property type="match status" value="1"/>
</dbReference>
<comment type="subcellular location">
    <subcellularLocation>
        <location evidence="1">Endomembrane system</location>
        <topology evidence="1">Multi-pass membrane protein</topology>
    </subcellularLocation>
</comment>
<evidence type="ECO:0000256" key="5">
    <source>
        <dbReference type="ARBA" id="ARBA00022692"/>
    </source>
</evidence>
<gene>
    <name evidence="11" type="primary">LOC113861119</name>
</gene>
<evidence type="ECO:0000256" key="2">
    <source>
        <dbReference type="ARBA" id="ARBA00007809"/>
    </source>
</evidence>
<keyword evidence="6" id="KW-0677">Repeat</keyword>
<organism evidence="10 11">
    <name type="scientific">Abrus precatorius</name>
    <name type="common">Indian licorice</name>
    <name type="synonym">Glycine abrus</name>
    <dbReference type="NCBI Taxonomy" id="3816"/>
    <lineage>
        <taxon>Eukaryota</taxon>
        <taxon>Viridiplantae</taxon>
        <taxon>Streptophyta</taxon>
        <taxon>Embryophyta</taxon>
        <taxon>Tracheophyta</taxon>
        <taxon>Spermatophyta</taxon>
        <taxon>Magnoliopsida</taxon>
        <taxon>eudicotyledons</taxon>
        <taxon>Gunneridae</taxon>
        <taxon>Pentapetalae</taxon>
        <taxon>rosids</taxon>
        <taxon>fabids</taxon>
        <taxon>Fabales</taxon>
        <taxon>Fabaceae</taxon>
        <taxon>Papilionoideae</taxon>
        <taxon>50 kb inversion clade</taxon>
        <taxon>NPAAA clade</taxon>
        <taxon>indigoferoid/millettioid clade</taxon>
        <taxon>Abreae</taxon>
        <taxon>Abrus</taxon>
    </lineage>
</organism>
<dbReference type="Pfam" id="PF03083">
    <property type="entry name" value="MtN3_slv"/>
    <property type="match status" value="1"/>
</dbReference>
<evidence type="ECO:0000256" key="9">
    <source>
        <dbReference type="RuleBase" id="RU910715"/>
    </source>
</evidence>
<sequence length="232" mass="25577">MVNGAGAIFNCIYILLFLVYSPQDQKVKTALMVAVLDVGFLGTVISVTLFALHGTIQLTFLGMLCSGLTIIMYASPLLAMKTVIKTKCVEYMPFLLSFFMFLNGGVWALYALLVKDFFIGVPNLIGLILGSTQLTVYVIYKRKAECENGPTVDLGLVKENTVTVIKMGAYDYEEAVKVDEKALKRVKSLPKPSLNGEHNVRRILKTLSFGSNTFWTIKPKGEDVDVENGVNT</sequence>
<dbReference type="FunFam" id="1.20.1280.290:FF:000002">
    <property type="entry name" value="Bidirectional sugar transporter SWEET"/>
    <property type="match status" value="1"/>
</dbReference>
<protein>
    <recommendedName>
        <fullName evidence="9">Bidirectional sugar transporter SWEET</fullName>
    </recommendedName>
</protein>
<feature type="transmembrane region" description="Helical" evidence="9">
    <location>
        <begin position="91"/>
        <end position="113"/>
    </location>
</feature>
<evidence type="ECO:0000256" key="7">
    <source>
        <dbReference type="ARBA" id="ARBA00022989"/>
    </source>
</evidence>
<dbReference type="OrthoDB" id="409725at2759"/>
<dbReference type="GeneID" id="113861119"/>
<dbReference type="AlphaFoldDB" id="A0A8B8L1X1"/>
<dbReference type="Gene3D" id="1.20.1280.290">
    <property type="match status" value="1"/>
</dbReference>
<feature type="transmembrane region" description="Helical" evidence="9">
    <location>
        <begin position="58"/>
        <end position="79"/>
    </location>
</feature>
<evidence type="ECO:0000256" key="8">
    <source>
        <dbReference type="ARBA" id="ARBA00023136"/>
    </source>
</evidence>
<evidence type="ECO:0000313" key="10">
    <source>
        <dbReference type="Proteomes" id="UP000694853"/>
    </source>
</evidence>
<feature type="transmembrane region" description="Helical" evidence="9">
    <location>
        <begin position="6"/>
        <end position="22"/>
    </location>
</feature>
<keyword evidence="7 9" id="KW-1133">Transmembrane helix</keyword>
<evidence type="ECO:0000313" key="11">
    <source>
        <dbReference type="RefSeq" id="XP_027349538.1"/>
    </source>
</evidence>
<evidence type="ECO:0000256" key="3">
    <source>
        <dbReference type="ARBA" id="ARBA00022448"/>
    </source>
</evidence>
<dbReference type="GO" id="GO:0051119">
    <property type="term" value="F:sugar transmembrane transporter activity"/>
    <property type="evidence" value="ECO:0007669"/>
    <property type="project" value="InterPro"/>
</dbReference>
<comment type="similarity">
    <text evidence="2 9">Belongs to the SWEET sugar transporter family.</text>
</comment>
<keyword evidence="10" id="KW-1185">Reference proteome</keyword>